<dbReference type="Gramene" id="OMO72229">
    <property type="protein sequence ID" value="OMO72229"/>
    <property type="gene ID" value="CCACVL1_17886"/>
</dbReference>
<protein>
    <submittedName>
        <fullName evidence="2">Uncharacterized protein</fullName>
    </submittedName>
</protein>
<dbReference type="OrthoDB" id="10587036at2759"/>
<sequence>MIFDDLAQELARINLQSMPACRDSTTVKLPQQAYDILNNEYEFTVGLSRQSLRRDELKFKIYDYKLIESEAANRNGQRSKQIGESPSQQPLTATIEDLALQTPLKDLSGSPTVDQDSPALKNTIKPSASIDKEGSPAKKQKQR</sequence>
<dbReference type="EMBL" id="AWWV01011469">
    <property type="protein sequence ID" value="OMO72229.1"/>
    <property type="molecule type" value="Genomic_DNA"/>
</dbReference>
<name>A0A1R3HPC4_COCAP</name>
<dbReference type="Proteomes" id="UP000188268">
    <property type="component" value="Unassembled WGS sequence"/>
</dbReference>
<gene>
    <name evidence="2" type="ORF">CCACVL1_17886</name>
</gene>
<dbReference type="AlphaFoldDB" id="A0A1R3HPC4"/>
<keyword evidence="3" id="KW-1185">Reference proteome</keyword>
<proteinExistence type="predicted"/>
<evidence type="ECO:0000313" key="3">
    <source>
        <dbReference type="Proteomes" id="UP000188268"/>
    </source>
</evidence>
<reference evidence="2 3" key="1">
    <citation type="submission" date="2013-09" db="EMBL/GenBank/DDBJ databases">
        <title>Corchorus capsularis genome sequencing.</title>
        <authorList>
            <person name="Alam M."/>
            <person name="Haque M.S."/>
            <person name="Islam M.S."/>
            <person name="Emdad E.M."/>
            <person name="Islam M.M."/>
            <person name="Ahmed B."/>
            <person name="Halim A."/>
            <person name="Hossen Q.M.M."/>
            <person name="Hossain M.Z."/>
            <person name="Ahmed R."/>
            <person name="Khan M.M."/>
            <person name="Islam R."/>
            <person name="Rashid M.M."/>
            <person name="Khan S.A."/>
            <person name="Rahman M.S."/>
            <person name="Alam M."/>
        </authorList>
    </citation>
    <scope>NUCLEOTIDE SEQUENCE [LARGE SCALE GENOMIC DNA]</scope>
    <source>
        <strain evidence="3">cv. CVL-1</strain>
        <tissue evidence="2">Whole seedling</tissue>
    </source>
</reference>
<organism evidence="2 3">
    <name type="scientific">Corchorus capsularis</name>
    <name type="common">Jute</name>
    <dbReference type="NCBI Taxonomy" id="210143"/>
    <lineage>
        <taxon>Eukaryota</taxon>
        <taxon>Viridiplantae</taxon>
        <taxon>Streptophyta</taxon>
        <taxon>Embryophyta</taxon>
        <taxon>Tracheophyta</taxon>
        <taxon>Spermatophyta</taxon>
        <taxon>Magnoliopsida</taxon>
        <taxon>eudicotyledons</taxon>
        <taxon>Gunneridae</taxon>
        <taxon>Pentapetalae</taxon>
        <taxon>rosids</taxon>
        <taxon>malvids</taxon>
        <taxon>Malvales</taxon>
        <taxon>Malvaceae</taxon>
        <taxon>Grewioideae</taxon>
        <taxon>Apeibeae</taxon>
        <taxon>Corchorus</taxon>
    </lineage>
</organism>
<accession>A0A1R3HPC4</accession>
<feature type="compositionally biased region" description="Polar residues" evidence="1">
    <location>
        <begin position="72"/>
        <end position="92"/>
    </location>
</feature>
<feature type="region of interest" description="Disordered" evidence="1">
    <location>
        <begin position="72"/>
        <end position="143"/>
    </location>
</feature>
<comment type="caution">
    <text evidence="2">The sequence shown here is derived from an EMBL/GenBank/DDBJ whole genome shotgun (WGS) entry which is preliminary data.</text>
</comment>
<evidence type="ECO:0000313" key="2">
    <source>
        <dbReference type="EMBL" id="OMO72229.1"/>
    </source>
</evidence>
<evidence type="ECO:0000256" key="1">
    <source>
        <dbReference type="SAM" id="MobiDB-lite"/>
    </source>
</evidence>